<name>A0A1F7HID0_9BACT</name>
<dbReference type="InterPro" id="IPR046346">
    <property type="entry name" value="Aminoacid_DH-like_N_sf"/>
</dbReference>
<evidence type="ECO:0000313" key="9">
    <source>
        <dbReference type="Proteomes" id="UP000177199"/>
    </source>
</evidence>
<dbReference type="GO" id="GO:0006538">
    <property type="term" value="P:L-glutamate catabolic process"/>
    <property type="evidence" value="ECO:0007669"/>
    <property type="project" value="TreeGrafter"/>
</dbReference>
<dbReference type="PANTHER" id="PTHR11606:SF13">
    <property type="entry name" value="GLUTAMATE DEHYDROGENASE 1, MITOCHONDRIAL"/>
    <property type="match status" value="1"/>
</dbReference>
<evidence type="ECO:0000313" key="8">
    <source>
        <dbReference type="EMBL" id="OGK30988.1"/>
    </source>
</evidence>
<keyword evidence="5" id="KW-0520">NAD</keyword>
<organism evidence="8 9">
    <name type="scientific">Candidatus Roizmanbacteria bacterium RIFCSPHIGHO2_12_FULL_33_9</name>
    <dbReference type="NCBI Taxonomy" id="1802045"/>
    <lineage>
        <taxon>Bacteria</taxon>
        <taxon>Candidatus Roizmaniibacteriota</taxon>
    </lineage>
</organism>
<evidence type="ECO:0000256" key="5">
    <source>
        <dbReference type="PIRSR" id="PIRSR000185-2"/>
    </source>
</evidence>
<feature type="active site" description="Proton donor" evidence="4">
    <location>
        <position position="100"/>
    </location>
</feature>
<dbReference type="SMART" id="SM00839">
    <property type="entry name" value="ELFV_dehydrog"/>
    <property type="match status" value="1"/>
</dbReference>
<dbReference type="SUPFAM" id="SSF53223">
    <property type="entry name" value="Aminoacid dehydrogenase-like, N-terminal domain"/>
    <property type="match status" value="1"/>
</dbReference>
<evidence type="ECO:0000256" key="4">
    <source>
        <dbReference type="PIRSR" id="PIRSR000185-1"/>
    </source>
</evidence>
<protein>
    <recommendedName>
        <fullName evidence="3">Glutamate dehydrogenase</fullName>
    </recommendedName>
</protein>
<feature type="binding site" evidence="5">
    <location>
        <position position="88"/>
    </location>
    <ligand>
        <name>substrate</name>
    </ligand>
</feature>
<dbReference type="Proteomes" id="UP000177199">
    <property type="component" value="Unassembled WGS sequence"/>
</dbReference>
<reference evidence="8 9" key="1">
    <citation type="journal article" date="2016" name="Nat. Commun.">
        <title>Thousands of microbial genomes shed light on interconnected biogeochemical processes in an aquifer system.</title>
        <authorList>
            <person name="Anantharaman K."/>
            <person name="Brown C.T."/>
            <person name="Hug L.A."/>
            <person name="Sharon I."/>
            <person name="Castelle C.J."/>
            <person name="Probst A.J."/>
            <person name="Thomas B.C."/>
            <person name="Singh A."/>
            <person name="Wilkins M.J."/>
            <person name="Karaoz U."/>
            <person name="Brodie E.L."/>
            <person name="Williams K.H."/>
            <person name="Hubbard S.S."/>
            <person name="Banfield J.F."/>
        </authorList>
    </citation>
    <scope>NUCLEOTIDE SEQUENCE [LARGE SCALE GENOMIC DNA]</scope>
</reference>
<dbReference type="InterPro" id="IPR006096">
    <property type="entry name" value="Glu/Leu/Phe/Val/Trp_DH_C"/>
</dbReference>
<dbReference type="GO" id="GO:0004352">
    <property type="term" value="F:glutamate dehydrogenase (NAD+) activity"/>
    <property type="evidence" value="ECO:0007669"/>
    <property type="project" value="TreeGrafter"/>
</dbReference>
<gene>
    <name evidence="8" type="ORF">A3F29_04470</name>
</gene>
<dbReference type="CDD" id="cd01076">
    <property type="entry name" value="NAD_bind_1_Glu_DH"/>
    <property type="match status" value="1"/>
</dbReference>
<comment type="caution">
    <text evidence="8">The sequence shown here is derived from an EMBL/GenBank/DDBJ whole genome shotgun (WGS) entry which is preliminary data.</text>
</comment>
<evidence type="ECO:0000256" key="1">
    <source>
        <dbReference type="ARBA" id="ARBA00006382"/>
    </source>
</evidence>
<dbReference type="PIRSF" id="PIRSF000185">
    <property type="entry name" value="Glu_DH"/>
    <property type="match status" value="1"/>
</dbReference>
<feature type="binding site" evidence="5">
    <location>
        <position position="64"/>
    </location>
    <ligand>
        <name>substrate</name>
    </ligand>
</feature>
<dbReference type="InterPro" id="IPR006097">
    <property type="entry name" value="Glu/Leu/Phe/Val/Trp_DH_dimer"/>
</dbReference>
<dbReference type="InterPro" id="IPR033922">
    <property type="entry name" value="NAD_bind_Glu_DH"/>
</dbReference>
<dbReference type="InterPro" id="IPR014362">
    <property type="entry name" value="Glu_DH"/>
</dbReference>
<feature type="site" description="Important for catalysis" evidence="6">
    <location>
        <position position="140"/>
    </location>
</feature>
<feature type="binding site" evidence="5">
    <location>
        <position position="257"/>
    </location>
    <ligand>
        <name>NAD(+)</name>
        <dbReference type="ChEBI" id="CHEBI:57540"/>
    </ligand>
</feature>
<feature type="binding site" evidence="5">
    <location>
        <position position="422"/>
    </location>
    <ligand>
        <name>substrate</name>
    </ligand>
</feature>
<evidence type="ECO:0000256" key="3">
    <source>
        <dbReference type="PIRNR" id="PIRNR000185"/>
    </source>
</evidence>
<dbReference type="EMBL" id="MFZV01000034">
    <property type="protein sequence ID" value="OGK30988.1"/>
    <property type="molecule type" value="Genomic_DNA"/>
</dbReference>
<dbReference type="GO" id="GO:0000166">
    <property type="term" value="F:nucleotide binding"/>
    <property type="evidence" value="ECO:0007669"/>
    <property type="project" value="UniProtKB-KW"/>
</dbReference>
<dbReference type="Pfam" id="PF02812">
    <property type="entry name" value="ELFV_dehydrog_N"/>
    <property type="match status" value="1"/>
</dbReference>
<dbReference type="InterPro" id="IPR033524">
    <property type="entry name" value="Glu/Leu/Phe/Val_DH_AS"/>
</dbReference>
<feature type="domain" description="Glutamate/phenylalanine/leucine/valine/L-tryptophan dehydrogenase C-terminal" evidence="7">
    <location>
        <begin position="190"/>
        <end position="486"/>
    </location>
</feature>
<dbReference type="Pfam" id="PF00208">
    <property type="entry name" value="ELFV_dehydrog"/>
    <property type="match status" value="1"/>
</dbReference>
<keyword evidence="2 3" id="KW-0560">Oxidoreductase</keyword>
<dbReference type="PANTHER" id="PTHR11606">
    <property type="entry name" value="GLUTAMATE DEHYDROGENASE"/>
    <property type="match status" value="1"/>
</dbReference>
<feature type="binding site" evidence="5">
    <location>
        <position position="197"/>
    </location>
    <ligand>
        <name>NAD(+)</name>
        <dbReference type="ChEBI" id="CHEBI:57540"/>
    </ligand>
</feature>
<dbReference type="Gene3D" id="3.40.50.10860">
    <property type="entry name" value="Leucine Dehydrogenase, chain A, domain 1"/>
    <property type="match status" value="1"/>
</dbReference>
<proteinExistence type="inferred from homology"/>
<dbReference type="PROSITE" id="PS00074">
    <property type="entry name" value="GLFV_DEHYDROGENASE"/>
    <property type="match status" value="1"/>
</dbReference>
<sequence length="487" mass="54809">MTNDLLKNSISIITNTIKRLKFDKKFLDYILKPERVIEFEINLDKNRNFKAFRIQHNSLLGPYKGGIRFHPDVSKEEVQALSMLMIIKNSAVGLPYGGAKGGIRIDPKKLTEKELEEVSRKYINHIASYIGPKLDIPAPDVNTNAKIISWMVNEFIKVKSNMEEVKRKTKISRTYLRATFTGKDIKDGGSVGRESATGKGGVIVLKAILSKLKSEARSTKSETNSNIQNSNDKNSFEFRISNFEFPRLTIGVQGFGNVGYFFAEEAVKNNLKVIAVSDSKGGIIKLNSKHETRNSKQIENYNLENSDLYRVSNLHTLDIPLVMKCKKKKGSLAGCYCVGGVCDLRNGRQISNEELLSLPVDILVPSALENVINNQNMDKIKAKIIVEMANGPVTDEAYEYLTKKGIIIIPDVLANAGGVIGSYLEWLQGIRDEKWSEEKYNRELKNILEKATDEIYNLSARENVSLKQAAYEVALLRLYKSWKKTKS</sequence>
<dbReference type="AlphaFoldDB" id="A0A1F7HID0"/>
<evidence type="ECO:0000256" key="2">
    <source>
        <dbReference type="ARBA" id="ARBA00023002"/>
    </source>
</evidence>
<evidence type="ECO:0000256" key="6">
    <source>
        <dbReference type="PIRSR" id="PIRSR000185-3"/>
    </source>
</evidence>
<accession>A0A1F7HID0</accession>
<comment type="similarity">
    <text evidence="1 3">Belongs to the Glu/Leu/Phe/Val dehydrogenases family.</text>
</comment>
<dbReference type="SUPFAM" id="SSF51735">
    <property type="entry name" value="NAD(P)-binding Rossmann-fold domains"/>
    <property type="match status" value="1"/>
</dbReference>
<dbReference type="Gene3D" id="3.40.50.720">
    <property type="entry name" value="NAD(P)-binding Rossmann-like Domain"/>
    <property type="match status" value="1"/>
</dbReference>
<dbReference type="InterPro" id="IPR036291">
    <property type="entry name" value="NAD(P)-bd_dom_sf"/>
</dbReference>
<evidence type="ECO:0000259" key="7">
    <source>
        <dbReference type="SMART" id="SM00839"/>
    </source>
</evidence>
<keyword evidence="5" id="KW-0547">Nucleotide-binding</keyword>